<keyword evidence="5 7" id="KW-0378">Hydrolase</keyword>
<feature type="site" description="Interacts with free ubiquitin" evidence="9">
    <location>
        <position position="234"/>
    </location>
</feature>
<organism evidence="11 12">
    <name type="scientific">Acanthaster planci</name>
    <name type="common">Crown-of-thorns starfish</name>
    <dbReference type="NCBI Taxonomy" id="133434"/>
    <lineage>
        <taxon>Eukaryota</taxon>
        <taxon>Metazoa</taxon>
        <taxon>Echinodermata</taxon>
        <taxon>Eleutherozoa</taxon>
        <taxon>Asterozoa</taxon>
        <taxon>Asteroidea</taxon>
        <taxon>Valvatacea</taxon>
        <taxon>Valvatida</taxon>
        <taxon>Acanthasteridae</taxon>
        <taxon>Acanthaster</taxon>
    </lineage>
</organism>
<dbReference type="GO" id="GO:0005634">
    <property type="term" value="C:nucleus"/>
    <property type="evidence" value="ECO:0007669"/>
    <property type="project" value="TreeGrafter"/>
</dbReference>
<evidence type="ECO:0000256" key="2">
    <source>
        <dbReference type="ARBA" id="ARBA00006579"/>
    </source>
</evidence>
<reference evidence="12" key="1">
    <citation type="submission" date="2025-08" db="UniProtKB">
        <authorList>
            <consortium name="RefSeq"/>
        </authorList>
    </citation>
    <scope>IDENTIFICATION</scope>
</reference>
<keyword evidence="11" id="KW-1185">Reference proteome</keyword>
<gene>
    <name evidence="12" type="primary">LOC110983184</name>
</gene>
<feature type="active site" evidence="8">
    <location>
        <position position="264"/>
    </location>
</feature>
<dbReference type="InterPro" id="IPR038765">
    <property type="entry name" value="Papain-like_cys_pep_sf"/>
</dbReference>
<feature type="site" description="Interacts with free ubiquitin" evidence="9">
    <location>
        <position position="265"/>
    </location>
</feature>
<comment type="similarity">
    <text evidence="2 7">Belongs to the peptidase C65 family.</text>
</comment>
<keyword evidence="4 7" id="KW-0833">Ubl conjugation pathway</keyword>
<feature type="site" description="Interacts with free ubiquitin" evidence="9">
    <location>
        <position position="236"/>
    </location>
</feature>
<accession>A0A8B7YZ05</accession>
<dbReference type="PIRSF" id="PIRSF013503">
    <property type="entry name" value="Ubiquitin_thioesterase_Otubain"/>
    <property type="match status" value="1"/>
</dbReference>
<proteinExistence type="inferred from homology"/>
<evidence type="ECO:0000256" key="1">
    <source>
        <dbReference type="ARBA" id="ARBA00000707"/>
    </source>
</evidence>
<dbReference type="Gene3D" id="3.30.200.60">
    <property type="entry name" value="Peptidase C65 Otubain, subdomain 1"/>
    <property type="match status" value="1"/>
</dbReference>
<dbReference type="GO" id="GO:0043130">
    <property type="term" value="F:ubiquitin binding"/>
    <property type="evidence" value="ECO:0007669"/>
    <property type="project" value="UniProtKB-UniRule"/>
</dbReference>
<dbReference type="FunFam" id="1.20.1300.20:FF:000001">
    <property type="entry name" value="Ubiquitin thioesterase OTUB1"/>
    <property type="match status" value="1"/>
</dbReference>
<dbReference type="OrthoDB" id="18915at2759"/>
<keyword evidence="6 7" id="KW-0788">Thiol protease</keyword>
<feature type="active site" evidence="8">
    <location>
        <position position="87"/>
    </location>
</feature>
<dbReference type="PROSITE" id="PS50802">
    <property type="entry name" value="OTU"/>
    <property type="match status" value="1"/>
</dbReference>
<dbReference type="RefSeq" id="XP_022097922.1">
    <property type="nucleotide sequence ID" value="XM_022242230.1"/>
</dbReference>
<evidence type="ECO:0000256" key="8">
    <source>
        <dbReference type="PIRSR" id="PIRSR013503-1"/>
    </source>
</evidence>
<evidence type="ECO:0000256" key="4">
    <source>
        <dbReference type="ARBA" id="ARBA00022786"/>
    </source>
</evidence>
<evidence type="ECO:0000256" key="5">
    <source>
        <dbReference type="ARBA" id="ARBA00022801"/>
    </source>
</evidence>
<dbReference type="GO" id="GO:0071108">
    <property type="term" value="P:protein K48-linked deubiquitination"/>
    <property type="evidence" value="ECO:0007669"/>
    <property type="project" value="TreeGrafter"/>
</dbReference>
<dbReference type="Proteomes" id="UP000694845">
    <property type="component" value="Unplaced"/>
</dbReference>
<dbReference type="InterPro" id="IPR019400">
    <property type="entry name" value="Peptidase_C65_otubain"/>
</dbReference>
<evidence type="ECO:0000313" key="12">
    <source>
        <dbReference type="RefSeq" id="XP_022097922.1"/>
    </source>
</evidence>
<dbReference type="GO" id="GO:0004843">
    <property type="term" value="F:cysteine-type deubiquitinase activity"/>
    <property type="evidence" value="ECO:0007669"/>
    <property type="project" value="UniProtKB-UniRule"/>
</dbReference>
<dbReference type="AlphaFoldDB" id="A0A8B7YZ05"/>
<dbReference type="OMA" id="ADHVQIT"/>
<dbReference type="EC" id="3.4.19.12" evidence="7"/>
<dbReference type="InterPro" id="IPR042468">
    <property type="entry name" value="Peptidase_C65_otubain_sub1"/>
</dbReference>
<feature type="site" description="Interacts with free ubiquitin" evidence="9">
    <location>
        <position position="260"/>
    </location>
</feature>
<dbReference type="InterPro" id="IPR042467">
    <property type="entry name" value="Peptidase_C65_otubain_sub2"/>
</dbReference>
<dbReference type="KEGG" id="aplc:110983184"/>
<dbReference type="Gene3D" id="1.20.1300.20">
    <property type="entry name" value="Peptidase C65 Otubain, subdomain 2"/>
    <property type="match status" value="1"/>
</dbReference>
<dbReference type="GO" id="GO:0006508">
    <property type="term" value="P:proteolysis"/>
    <property type="evidence" value="ECO:0007669"/>
    <property type="project" value="UniProtKB-KW"/>
</dbReference>
<dbReference type="GeneID" id="110983184"/>
<dbReference type="CDD" id="cd22763">
    <property type="entry name" value="OTUB1"/>
    <property type="match status" value="1"/>
</dbReference>
<evidence type="ECO:0000256" key="9">
    <source>
        <dbReference type="PIRSR" id="PIRSR013503-2"/>
    </source>
</evidence>
<dbReference type="InterPro" id="IPR016615">
    <property type="entry name" value="Otubain"/>
</dbReference>
<sequence>MDENQIQPDASGVADQDTEELTGMAREEAIIAQQERIQNEIKENCPLVSDRYPISVLFDEYLDDAVYKAKIEDLSMQYSHIRKTRGDGNCFFRAFGFAYLERLLTDKKELKRLKTAAEMSKDQLVSLGFPSFTITDFHETFMEVIQQVEQQPEVDELVDTFRDQGISDYIVVYLRLLTSGQLQQNAEFYENFIEGGRTVKEFCRREVEPMARESDHIHIIALTSALDVGVRVVYLDRGEGGKVIPHDFPDGCSPQVVLLYRPGHYDVLYPLKGS</sequence>
<evidence type="ECO:0000313" key="11">
    <source>
        <dbReference type="Proteomes" id="UP000694845"/>
    </source>
</evidence>
<evidence type="ECO:0000256" key="7">
    <source>
        <dbReference type="PIRNR" id="PIRNR013503"/>
    </source>
</evidence>
<dbReference type="CTD" id="55611"/>
<comment type="catalytic activity">
    <reaction evidence="1 7">
        <text>Thiol-dependent hydrolysis of ester, thioester, amide, peptide and isopeptide bonds formed by the C-terminal Gly of ubiquitin (a 76-residue protein attached to proteins as an intracellular targeting signal).</text>
        <dbReference type="EC" id="3.4.19.12"/>
    </reaction>
</comment>
<keyword evidence="3 7" id="KW-0645">Protease</keyword>
<feature type="domain" description="OTU" evidence="10">
    <location>
        <begin position="79"/>
        <end position="271"/>
    </location>
</feature>
<dbReference type="PANTHER" id="PTHR12931:SF15">
    <property type="entry name" value="UBIQUITIN THIOESTERASE OTUBAIN-LIKE"/>
    <property type="match status" value="1"/>
</dbReference>
<evidence type="ECO:0000259" key="10">
    <source>
        <dbReference type="PROSITE" id="PS50802"/>
    </source>
</evidence>
<protein>
    <recommendedName>
        <fullName evidence="7">Ubiquitin thioesterase</fullName>
        <ecNumber evidence="7">3.4.19.12</ecNumber>
    </recommendedName>
</protein>
<feature type="active site" description="Nucleophile" evidence="8">
    <location>
        <position position="90"/>
    </location>
</feature>
<dbReference type="PANTHER" id="PTHR12931">
    <property type="entry name" value="UBIQUITIN THIOLESTERASE PROTEIN OTUB"/>
    <property type="match status" value="1"/>
</dbReference>
<dbReference type="SUPFAM" id="SSF54001">
    <property type="entry name" value="Cysteine proteinases"/>
    <property type="match status" value="1"/>
</dbReference>
<dbReference type="Pfam" id="PF10275">
    <property type="entry name" value="Peptidase_C65"/>
    <property type="match status" value="1"/>
</dbReference>
<feature type="site" description="Interacts with free ubiquitin" evidence="9">
    <location>
        <position position="220"/>
    </location>
</feature>
<evidence type="ECO:0000256" key="3">
    <source>
        <dbReference type="ARBA" id="ARBA00022670"/>
    </source>
</evidence>
<evidence type="ECO:0000256" key="6">
    <source>
        <dbReference type="ARBA" id="ARBA00022807"/>
    </source>
</evidence>
<dbReference type="InterPro" id="IPR003323">
    <property type="entry name" value="OTU_dom"/>
</dbReference>
<name>A0A8B7YZ05_ACAPL</name>